<feature type="chain" id="PRO_5043029722" evidence="1">
    <location>
        <begin position="20"/>
        <end position="144"/>
    </location>
</feature>
<keyword evidence="3" id="KW-1185">Reference proteome</keyword>
<organism evidence="2 3">
    <name type="scientific">Podospora australis</name>
    <dbReference type="NCBI Taxonomy" id="1536484"/>
    <lineage>
        <taxon>Eukaryota</taxon>
        <taxon>Fungi</taxon>
        <taxon>Dikarya</taxon>
        <taxon>Ascomycota</taxon>
        <taxon>Pezizomycotina</taxon>
        <taxon>Sordariomycetes</taxon>
        <taxon>Sordariomycetidae</taxon>
        <taxon>Sordariales</taxon>
        <taxon>Podosporaceae</taxon>
        <taxon>Podospora</taxon>
    </lineage>
</organism>
<gene>
    <name evidence="2" type="ORF">QBC35DRAFT_553579</name>
</gene>
<comment type="caution">
    <text evidence="2">The sequence shown here is derived from an EMBL/GenBank/DDBJ whole genome shotgun (WGS) entry which is preliminary data.</text>
</comment>
<evidence type="ECO:0000256" key="1">
    <source>
        <dbReference type="SAM" id="SignalP"/>
    </source>
</evidence>
<sequence>MKLLTILLLLPQTILLASASPHPQITSLPAAEYAGRCANIWSETKTVVSSPIFWAPQTEMTIINTRTVTTLFENGYEYRPTPTAAVVYPTYLVNTVIWSETEVYHMTFSDGHSAVSTIVPAVVSYSYTSTVKGRYTGAPCKVVG</sequence>
<dbReference type="EMBL" id="MU864356">
    <property type="protein sequence ID" value="KAK4191911.1"/>
    <property type="molecule type" value="Genomic_DNA"/>
</dbReference>
<protein>
    <submittedName>
        <fullName evidence="2">Uncharacterized protein</fullName>
    </submittedName>
</protein>
<reference evidence="2" key="2">
    <citation type="submission" date="2023-05" db="EMBL/GenBank/DDBJ databases">
        <authorList>
            <consortium name="Lawrence Berkeley National Laboratory"/>
            <person name="Steindorff A."/>
            <person name="Hensen N."/>
            <person name="Bonometti L."/>
            <person name="Westerberg I."/>
            <person name="Brannstrom I.O."/>
            <person name="Guillou S."/>
            <person name="Cros-Aarteil S."/>
            <person name="Calhoun S."/>
            <person name="Haridas S."/>
            <person name="Kuo A."/>
            <person name="Mondo S."/>
            <person name="Pangilinan J."/>
            <person name="Riley R."/>
            <person name="Labutti K."/>
            <person name="Andreopoulos B."/>
            <person name="Lipzen A."/>
            <person name="Chen C."/>
            <person name="Yanf M."/>
            <person name="Daum C."/>
            <person name="Ng V."/>
            <person name="Clum A."/>
            <person name="Ohm R."/>
            <person name="Martin F."/>
            <person name="Silar P."/>
            <person name="Natvig D."/>
            <person name="Lalanne C."/>
            <person name="Gautier V."/>
            <person name="Ament-Velasquez S.L."/>
            <person name="Kruys A."/>
            <person name="Hutchinson M.I."/>
            <person name="Powell A.J."/>
            <person name="Barry K."/>
            <person name="Miller A.N."/>
            <person name="Grigoriev I.V."/>
            <person name="Debuchy R."/>
            <person name="Gladieux P."/>
            <person name="Thoren M.H."/>
            <person name="Johannesson H."/>
        </authorList>
    </citation>
    <scope>NUCLEOTIDE SEQUENCE</scope>
    <source>
        <strain evidence="2">PSN309</strain>
    </source>
</reference>
<evidence type="ECO:0000313" key="2">
    <source>
        <dbReference type="EMBL" id="KAK4191911.1"/>
    </source>
</evidence>
<reference evidence="2" key="1">
    <citation type="journal article" date="2023" name="Mol. Phylogenet. Evol.">
        <title>Genome-scale phylogeny and comparative genomics of the fungal order Sordariales.</title>
        <authorList>
            <person name="Hensen N."/>
            <person name="Bonometti L."/>
            <person name="Westerberg I."/>
            <person name="Brannstrom I.O."/>
            <person name="Guillou S."/>
            <person name="Cros-Aarteil S."/>
            <person name="Calhoun S."/>
            <person name="Haridas S."/>
            <person name="Kuo A."/>
            <person name="Mondo S."/>
            <person name="Pangilinan J."/>
            <person name="Riley R."/>
            <person name="LaButti K."/>
            <person name="Andreopoulos B."/>
            <person name="Lipzen A."/>
            <person name="Chen C."/>
            <person name="Yan M."/>
            <person name="Daum C."/>
            <person name="Ng V."/>
            <person name="Clum A."/>
            <person name="Steindorff A."/>
            <person name="Ohm R.A."/>
            <person name="Martin F."/>
            <person name="Silar P."/>
            <person name="Natvig D.O."/>
            <person name="Lalanne C."/>
            <person name="Gautier V."/>
            <person name="Ament-Velasquez S.L."/>
            <person name="Kruys A."/>
            <person name="Hutchinson M.I."/>
            <person name="Powell A.J."/>
            <person name="Barry K."/>
            <person name="Miller A.N."/>
            <person name="Grigoriev I.V."/>
            <person name="Debuchy R."/>
            <person name="Gladieux P."/>
            <person name="Hiltunen Thoren M."/>
            <person name="Johannesson H."/>
        </authorList>
    </citation>
    <scope>NUCLEOTIDE SEQUENCE</scope>
    <source>
        <strain evidence="2">PSN309</strain>
    </source>
</reference>
<name>A0AAN6X298_9PEZI</name>
<keyword evidence="1" id="KW-0732">Signal</keyword>
<accession>A0AAN6X298</accession>
<dbReference type="Proteomes" id="UP001302126">
    <property type="component" value="Unassembled WGS sequence"/>
</dbReference>
<feature type="signal peptide" evidence="1">
    <location>
        <begin position="1"/>
        <end position="19"/>
    </location>
</feature>
<proteinExistence type="predicted"/>
<evidence type="ECO:0000313" key="3">
    <source>
        <dbReference type="Proteomes" id="UP001302126"/>
    </source>
</evidence>
<dbReference type="AlphaFoldDB" id="A0AAN6X298"/>